<keyword evidence="2" id="KW-0119">Carbohydrate metabolism</keyword>
<comment type="caution">
    <text evidence="8">The sequence shown here is derived from an EMBL/GenBank/DDBJ whole genome shotgun (WGS) entry which is preliminary data.</text>
</comment>
<dbReference type="SMART" id="SM00637">
    <property type="entry name" value="CBD_II"/>
    <property type="match status" value="1"/>
</dbReference>
<dbReference type="PANTHER" id="PTHR46708:SF2">
    <property type="entry name" value="FIBRONECTIN TYPE-III DOMAIN-CONTAINING PROTEIN"/>
    <property type="match status" value="1"/>
</dbReference>
<evidence type="ECO:0008006" key="10">
    <source>
        <dbReference type="Google" id="ProtNLM"/>
    </source>
</evidence>
<dbReference type="EMBL" id="BAAALS010000013">
    <property type="protein sequence ID" value="GAA1756513.1"/>
    <property type="molecule type" value="Genomic_DNA"/>
</dbReference>
<keyword evidence="1" id="KW-0677">Repeat</keyword>
<dbReference type="InterPro" id="IPR013783">
    <property type="entry name" value="Ig-like_fold"/>
</dbReference>
<dbReference type="InterPro" id="IPR008965">
    <property type="entry name" value="CBM2/CBM3_carb-bd_dom_sf"/>
</dbReference>
<evidence type="ECO:0000259" key="7">
    <source>
        <dbReference type="PROSITE" id="PS51173"/>
    </source>
</evidence>
<dbReference type="PANTHER" id="PTHR46708">
    <property type="entry name" value="TENASCIN"/>
    <property type="match status" value="1"/>
</dbReference>
<keyword evidence="3" id="KW-0378">Hydrolase</keyword>
<dbReference type="InterPro" id="IPR036116">
    <property type="entry name" value="FN3_sf"/>
</dbReference>
<dbReference type="PROSITE" id="PS50853">
    <property type="entry name" value="FN3"/>
    <property type="match status" value="2"/>
</dbReference>
<gene>
    <name evidence="8" type="ORF">GCM10009681_29590</name>
</gene>
<dbReference type="InterPro" id="IPR003961">
    <property type="entry name" value="FN3_dom"/>
</dbReference>
<protein>
    <recommendedName>
        <fullName evidence="10">Fibronectin type III domain-containing protein</fullName>
    </recommendedName>
</protein>
<dbReference type="InterPro" id="IPR012291">
    <property type="entry name" value="CBM2_carb-bd_dom_sf"/>
</dbReference>
<keyword evidence="4" id="KW-0624">Polysaccharide degradation</keyword>
<dbReference type="Pfam" id="PF00041">
    <property type="entry name" value="fn3"/>
    <property type="match status" value="1"/>
</dbReference>
<keyword evidence="9" id="KW-1185">Reference proteome</keyword>
<evidence type="ECO:0000256" key="1">
    <source>
        <dbReference type="ARBA" id="ARBA00022737"/>
    </source>
</evidence>
<sequence>MKFHHPGRRLAALVVGALGAGLLAAPAAASTALPTPGTPVATTVTTTSITITWAASAGPVADYTVQFIEGRTAWRDLATTGATTFTHHGLTPDKVYEYRIVANPVAGSGYTTSAPSGYIFVTTAPLPDTVAPTAPGTLMALSVTTVSATISTTAAATDNNRVAAYWVQREVDGVWTDWATNNITSVYLRDLQPATSYTVAMVAVDPNGNRSPRSAPLTFTTRAATPAPTCRVQLTTFGQQYMLSVIVENMTAATVLANWTVTFTLPATHTINSSFGGAPVTRVGTQATATPAAYQATLNPGGTAQFGLFATYPAGSGLPSGFALNGAGLAPAACTTA</sequence>
<organism evidence="8 9">
    <name type="scientific">Luedemannella helvata</name>
    <dbReference type="NCBI Taxonomy" id="349315"/>
    <lineage>
        <taxon>Bacteria</taxon>
        <taxon>Bacillati</taxon>
        <taxon>Actinomycetota</taxon>
        <taxon>Actinomycetes</taxon>
        <taxon>Micromonosporales</taxon>
        <taxon>Micromonosporaceae</taxon>
        <taxon>Luedemannella</taxon>
    </lineage>
</organism>
<dbReference type="InterPro" id="IPR001919">
    <property type="entry name" value="CBD2"/>
</dbReference>
<keyword evidence="3" id="KW-0326">Glycosidase</keyword>
<dbReference type="SUPFAM" id="SSF49265">
    <property type="entry name" value="Fibronectin type III"/>
    <property type="match status" value="1"/>
</dbReference>
<feature type="domain" description="CBM2" evidence="7">
    <location>
        <begin position="223"/>
        <end position="332"/>
    </location>
</feature>
<proteinExistence type="predicted"/>
<feature type="domain" description="Fibronectin type-III" evidence="6">
    <location>
        <begin position="35"/>
        <end position="126"/>
    </location>
</feature>
<feature type="chain" id="PRO_5045077073" description="Fibronectin type III domain-containing protein" evidence="5">
    <location>
        <begin position="30"/>
        <end position="337"/>
    </location>
</feature>
<dbReference type="SUPFAM" id="SSF49384">
    <property type="entry name" value="Carbohydrate-binding domain"/>
    <property type="match status" value="1"/>
</dbReference>
<dbReference type="PROSITE" id="PS51173">
    <property type="entry name" value="CBM2"/>
    <property type="match status" value="1"/>
</dbReference>
<evidence type="ECO:0000256" key="4">
    <source>
        <dbReference type="ARBA" id="ARBA00023326"/>
    </source>
</evidence>
<evidence type="ECO:0000259" key="6">
    <source>
        <dbReference type="PROSITE" id="PS50853"/>
    </source>
</evidence>
<evidence type="ECO:0000256" key="2">
    <source>
        <dbReference type="ARBA" id="ARBA00023277"/>
    </source>
</evidence>
<dbReference type="Pfam" id="PF00553">
    <property type="entry name" value="CBM_2"/>
    <property type="match status" value="1"/>
</dbReference>
<reference evidence="9" key="1">
    <citation type="journal article" date="2019" name="Int. J. Syst. Evol. Microbiol.">
        <title>The Global Catalogue of Microorganisms (GCM) 10K type strain sequencing project: providing services to taxonomists for standard genome sequencing and annotation.</title>
        <authorList>
            <consortium name="The Broad Institute Genomics Platform"/>
            <consortium name="The Broad Institute Genome Sequencing Center for Infectious Disease"/>
            <person name="Wu L."/>
            <person name="Ma J."/>
        </authorList>
    </citation>
    <scope>NUCLEOTIDE SEQUENCE [LARGE SCALE GENOMIC DNA]</scope>
    <source>
        <strain evidence="9">JCM 13249</strain>
    </source>
</reference>
<feature type="domain" description="Fibronectin type-III" evidence="6">
    <location>
        <begin position="134"/>
        <end position="224"/>
    </location>
</feature>
<evidence type="ECO:0000313" key="8">
    <source>
        <dbReference type="EMBL" id="GAA1756513.1"/>
    </source>
</evidence>
<dbReference type="Gene3D" id="2.60.40.290">
    <property type="match status" value="1"/>
</dbReference>
<evidence type="ECO:0000256" key="5">
    <source>
        <dbReference type="SAM" id="SignalP"/>
    </source>
</evidence>
<dbReference type="Proteomes" id="UP001500655">
    <property type="component" value="Unassembled WGS sequence"/>
</dbReference>
<accession>A0ABP4WK47</accession>
<evidence type="ECO:0000256" key="3">
    <source>
        <dbReference type="ARBA" id="ARBA00023295"/>
    </source>
</evidence>
<dbReference type="RefSeq" id="WP_344081776.1">
    <property type="nucleotide sequence ID" value="NZ_BAAALS010000013.1"/>
</dbReference>
<dbReference type="Gene3D" id="2.60.40.10">
    <property type="entry name" value="Immunoglobulins"/>
    <property type="match status" value="2"/>
</dbReference>
<dbReference type="CDD" id="cd00063">
    <property type="entry name" value="FN3"/>
    <property type="match status" value="2"/>
</dbReference>
<feature type="signal peptide" evidence="5">
    <location>
        <begin position="1"/>
        <end position="29"/>
    </location>
</feature>
<dbReference type="SMART" id="SM00060">
    <property type="entry name" value="FN3"/>
    <property type="match status" value="2"/>
</dbReference>
<dbReference type="InterPro" id="IPR050991">
    <property type="entry name" value="ECM_Regulatory_Proteins"/>
</dbReference>
<name>A0ABP4WK47_9ACTN</name>
<evidence type="ECO:0000313" key="9">
    <source>
        <dbReference type="Proteomes" id="UP001500655"/>
    </source>
</evidence>
<keyword evidence="5" id="KW-0732">Signal</keyword>